<accession>A0AA38FQM8</accession>
<comment type="caution">
    <text evidence="1">The sequence shown here is derived from an EMBL/GenBank/DDBJ whole genome shotgun (WGS) entry which is preliminary data.</text>
</comment>
<dbReference type="EMBL" id="JAHRHJ020000007">
    <property type="protein sequence ID" value="KAH9307643.1"/>
    <property type="molecule type" value="Genomic_DNA"/>
</dbReference>
<dbReference type="AlphaFoldDB" id="A0AA38FQM8"/>
<proteinExistence type="predicted"/>
<gene>
    <name evidence="1" type="ORF">KI387_035554</name>
</gene>
<protein>
    <submittedName>
        <fullName evidence="1">Uncharacterized protein</fullName>
    </submittedName>
</protein>
<reference evidence="1 2" key="1">
    <citation type="journal article" date="2021" name="Nat. Plants">
        <title>The Taxus genome provides insights into paclitaxel biosynthesis.</title>
        <authorList>
            <person name="Xiong X."/>
            <person name="Gou J."/>
            <person name="Liao Q."/>
            <person name="Li Y."/>
            <person name="Zhou Q."/>
            <person name="Bi G."/>
            <person name="Li C."/>
            <person name="Du R."/>
            <person name="Wang X."/>
            <person name="Sun T."/>
            <person name="Guo L."/>
            <person name="Liang H."/>
            <person name="Lu P."/>
            <person name="Wu Y."/>
            <person name="Zhang Z."/>
            <person name="Ro D.K."/>
            <person name="Shang Y."/>
            <person name="Huang S."/>
            <person name="Yan J."/>
        </authorList>
    </citation>
    <scope>NUCLEOTIDE SEQUENCE [LARGE SCALE GENOMIC DNA]</scope>
    <source>
        <strain evidence="1">Ta-2019</strain>
    </source>
</reference>
<name>A0AA38FQM8_TAXCH</name>
<feature type="non-terminal residue" evidence="1">
    <location>
        <position position="1"/>
    </location>
</feature>
<feature type="non-terminal residue" evidence="1">
    <location>
        <position position="95"/>
    </location>
</feature>
<evidence type="ECO:0000313" key="1">
    <source>
        <dbReference type="EMBL" id="KAH9307643.1"/>
    </source>
</evidence>
<sequence>DRFDTSQPMGIPYMTFSELLNVSCLGFDPLIDLVDITLGSINTSSLFCGVDVMDCEIIDGGVHVNPETHSTEESTGQRYVDNAYLHDIPPHTTIE</sequence>
<evidence type="ECO:0000313" key="2">
    <source>
        <dbReference type="Proteomes" id="UP000824469"/>
    </source>
</evidence>
<dbReference type="Proteomes" id="UP000824469">
    <property type="component" value="Unassembled WGS sequence"/>
</dbReference>
<organism evidence="1 2">
    <name type="scientific">Taxus chinensis</name>
    <name type="common">Chinese yew</name>
    <name type="synonym">Taxus wallichiana var. chinensis</name>
    <dbReference type="NCBI Taxonomy" id="29808"/>
    <lineage>
        <taxon>Eukaryota</taxon>
        <taxon>Viridiplantae</taxon>
        <taxon>Streptophyta</taxon>
        <taxon>Embryophyta</taxon>
        <taxon>Tracheophyta</taxon>
        <taxon>Spermatophyta</taxon>
        <taxon>Pinopsida</taxon>
        <taxon>Pinidae</taxon>
        <taxon>Conifers II</taxon>
        <taxon>Cupressales</taxon>
        <taxon>Taxaceae</taxon>
        <taxon>Taxus</taxon>
    </lineage>
</organism>
<keyword evidence="2" id="KW-1185">Reference proteome</keyword>